<dbReference type="AlphaFoldDB" id="A0A4Y2MWL5"/>
<accession>A0A4Y2MWL5</accession>
<protein>
    <recommendedName>
        <fullName evidence="3">Tc1-like transposase DDE domain-containing protein</fullName>
    </recommendedName>
</protein>
<organism evidence="1 2">
    <name type="scientific">Araneus ventricosus</name>
    <name type="common">Orbweaver spider</name>
    <name type="synonym">Epeira ventricosa</name>
    <dbReference type="NCBI Taxonomy" id="182803"/>
    <lineage>
        <taxon>Eukaryota</taxon>
        <taxon>Metazoa</taxon>
        <taxon>Ecdysozoa</taxon>
        <taxon>Arthropoda</taxon>
        <taxon>Chelicerata</taxon>
        <taxon>Arachnida</taxon>
        <taxon>Araneae</taxon>
        <taxon>Araneomorphae</taxon>
        <taxon>Entelegynae</taxon>
        <taxon>Araneoidea</taxon>
        <taxon>Araneidae</taxon>
        <taxon>Araneus</taxon>
    </lineage>
</organism>
<dbReference type="GO" id="GO:0003676">
    <property type="term" value="F:nucleic acid binding"/>
    <property type="evidence" value="ECO:0007669"/>
    <property type="project" value="InterPro"/>
</dbReference>
<reference evidence="1 2" key="1">
    <citation type="journal article" date="2019" name="Sci. Rep.">
        <title>Orb-weaving spider Araneus ventricosus genome elucidates the spidroin gene catalogue.</title>
        <authorList>
            <person name="Kono N."/>
            <person name="Nakamura H."/>
            <person name="Ohtoshi R."/>
            <person name="Moran D.A.P."/>
            <person name="Shinohara A."/>
            <person name="Yoshida Y."/>
            <person name="Fujiwara M."/>
            <person name="Mori M."/>
            <person name="Tomita M."/>
            <person name="Arakawa K."/>
        </authorList>
    </citation>
    <scope>NUCLEOTIDE SEQUENCE [LARGE SCALE GENOMIC DNA]</scope>
</reference>
<name>A0A4Y2MWL5_ARAVE</name>
<dbReference type="EMBL" id="BGPR01008096">
    <property type="protein sequence ID" value="GBN31548.1"/>
    <property type="molecule type" value="Genomic_DNA"/>
</dbReference>
<proteinExistence type="predicted"/>
<dbReference type="PANTHER" id="PTHR47326">
    <property type="entry name" value="TRANSPOSABLE ELEMENT TC3 TRANSPOSASE-LIKE PROTEIN"/>
    <property type="match status" value="1"/>
</dbReference>
<keyword evidence="2" id="KW-1185">Reference proteome</keyword>
<gene>
    <name evidence="1" type="ORF">AVEN_101564_1</name>
</gene>
<dbReference type="Gene3D" id="3.30.420.10">
    <property type="entry name" value="Ribonuclease H-like superfamily/Ribonuclease H"/>
    <property type="match status" value="1"/>
</dbReference>
<comment type="caution">
    <text evidence="1">The sequence shown here is derived from an EMBL/GenBank/DDBJ whole genome shotgun (WGS) entry which is preliminary data.</text>
</comment>
<dbReference type="OrthoDB" id="6436917at2759"/>
<evidence type="ECO:0000313" key="1">
    <source>
        <dbReference type="EMBL" id="GBN31548.1"/>
    </source>
</evidence>
<dbReference type="Proteomes" id="UP000499080">
    <property type="component" value="Unassembled WGS sequence"/>
</dbReference>
<evidence type="ECO:0008006" key="3">
    <source>
        <dbReference type="Google" id="ProtNLM"/>
    </source>
</evidence>
<dbReference type="PANTHER" id="PTHR47326:SF1">
    <property type="entry name" value="HTH PSQ-TYPE DOMAIN-CONTAINING PROTEIN"/>
    <property type="match status" value="1"/>
</dbReference>
<dbReference type="InterPro" id="IPR036397">
    <property type="entry name" value="RNaseH_sf"/>
</dbReference>
<sequence length="240" mass="28000">MPPKKRQSTGQVHLKTRRAKVMRACETPEQCDACAEQSHLRRAASRANETTVQREARVEESRLRIVQTRELLWQKEATFHVSNKVNKHIYRIWHSENPHAVQKVERNSRKINVWCVLAHNLVIGPFFFAETTVTANIYLDMLQIYTIPQMQHLQPTVIFQQDAAPPHRSTDIRAFLDTTFLNRWIRRGGPIAWPPRSPNITPLDFFFWGYVKDKVYSREICDVEDLCASIAATMTMEMLQ</sequence>
<evidence type="ECO:0000313" key="2">
    <source>
        <dbReference type="Proteomes" id="UP000499080"/>
    </source>
</evidence>